<name>A0AAD5T3X9_9FUNG</name>
<feature type="region of interest" description="Disordered" evidence="1">
    <location>
        <begin position="1"/>
        <end position="42"/>
    </location>
</feature>
<dbReference type="Proteomes" id="UP001211907">
    <property type="component" value="Unassembled WGS sequence"/>
</dbReference>
<sequence>MTRTTLQNVPISKRTQADSNSIKPQKQDILLQNADKQNSSRPTTLVAFLGSGNEFSTAGRTPPILYSVKPNAGKISLNSAFKPSQISNSLESQGQSQGQSQSRASSHPATPVQHQKQQHLDAQPRQFEQKPIRHKQPDWCDDDHSMTELSHKAQIDSDDLWFMRMLFDSNDQPQDKLHSKGVSSVPPPLVYTTRTIATSVISSAAPSVRSKTNTAQKQFGQSSRNTLKDSPPPSTGVAKATSRLNRQRNKISALEKAEIANFVEHLFDEGKNLTNIQKNILKRNIAQNSIGSRNKSSNIKKSLSDFERYEINYFISHLFDGTQKLLPHQRRRQKKLTTEERNEICHFVHHMFDNHIPKTPILLKQAEIENAKRVVFEIWAAAKPGWGTSRHQLGPFPKSERSQRRRRNRQAKKEARERKAYRERRATPSH</sequence>
<feature type="region of interest" description="Disordered" evidence="1">
    <location>
        <begin position="389"/>
        <end position="430"/>
    </location>
</feature>
<feature type="region of interest" description="Disordered" evidence="1">
    <location>
        <begin position="86"/>
        <end position="145"/>
    </location>
</feature>
<evidence type="ECO:0000256" key="1">
    <source>
        <dbReference type="SAM" id="MobiDB-lite"/>
    </source>
</evidence>
<gene>
    <name evidence="2" type="ORF">HK100_010792</name>
</gene>
<accession>A0AAD5T3X9</accession>
<dbReference type="EMBL" id="JADGJH010000609">
    <property type="protein sequence ID" value="KAJ3125435.1"/>
    <property type="molecule type" value="Genomic_DNA"/>
</dbReference>
<feature type="compositionally biased region" description="Basic and acidic residues" evidence="1">
    <location>
        <begin position="411"/>
        <end position="430"/>
    </location>
</feature>
<feature type="region of interest" description="Disordered" evidence="1">
    <location>
        <begin position="204"/>
        <end position="245"/>
    </location>
</feature>
<proteinExistence type="predicted"/>
<evidence type="ECO:0000313" key="3">
    <source>
        <dbReference type="Proteomes" id="UP001211907"/>
    </source>
</evidence>
<keyword evidence="3" id="KW-1185">Reference proteome</keyword>
<comment type="caution">
    <text evidence="2">The sequence shown here is derived from an EMBL/GenBank/DDBJ whole genome shotgun (WGS) entry which is preliminary data.</text>
</comment>
<organism evidence="2 3">
    <name type="scientific">Physocladia obscura</name>
    <dbReference type="NCBI Taxonomy" id="109957"/>
    <lineage>
        <taxon>Eukaryota</taxon>
        <taxon>Fungi</taxon>
        <taxon>Fungi incertae sedis</taxon>
        <taxon>Chytridiomycota</taxon>
        <taxon>Chytridiomycota incertae sedis</taxon>
        <taxon>Chytridiomycetes</taxon>
        <taxon>Chytridiales</taxon>
        <taxon>Chytriomycetaceae</taxon>
        <taxon>Physocladia</taxon>
    </lineage>
</organism>
<feature type="compositionally biased region" description="Low complexity" evidence="1">
    <location>
        <begin position="87"/>
        <end position="106"/>
    </location>
</feature>
<feature type="compositionally biased region" description="Basic and acidic residues" evidence="1">
    <location>
        <begin position="127"/>
        <end position="145"/>
    </location>
</feature>
<feature type="compositionally biased region" description="Polar residues" evidence="1">
    <location>
        <begin position="1"/>
        <end position="24"/>
    </location>
</feature>
<dbReference type="AlphaFoldDB" id="A0AAD5T3X9"/>
<evidence type="ECO:0000313" key="2">
    <source>
        <dbReference type="EMBL" id="KAJ3125435.1"/>
    </source>
</evidence>
<feature type="compositionally biased region" description="Polar residues" evidence="1">
    <location>
        <begin position="204"/>
        <end position="225"/>
    </location>
</feature>
<reference evidence="2" key="1">
    <citation type="submission" date="2020-05" db="EMBL/GenBank/DDBJ databases">
        <title>Phylogenomic resolution of chytrid fungi.</title>
        <authorList>
            <person name="Stajich J.E."/>
            <person name="Amses K."/>
            <person name="Simmons R."/>
            <person name="Seto K."/>
            <person name="Myers J."/>
            <person name="Bonds A."/>
            <person name="Quandt C.A."/>
            <person name="Barry K."/>
            <person name="Liu P."/>
            <person name="Grigoriev I."/>
            <person name="Longcore J.E."/>
            <person name="James T.Y."/>
        </authorList>
    </citation>
    <scope>NUCLEOTIDE SEQUENCE</scope>
    <source>
        <strain evidence="2">JEL0513</strain>
    </source>
</reference>
<protein>
    <submittedName>
        <fullName evidence="2">Uncharacterized protein</fullName>
    </submittedName>
</protein>